<proteinExistence type="inferred from homology"/>
<dbReference type="GO" id="GO:0005874">
    <property type="term" value="C:microtubule"/>
    <property type="evidence" value="ECO:0007669"/>
    <property type="project" value="UniProtKB-KW"/>
</dbReference>
<dbReference type="GO" id="GO:0043015">
    <property type="term" value="F:gamma-tubulin binding"/>
    <property type="evidence" value="ECO:0007669"/>
    <property type="project" value="InterPro"/>
</dbReference>
<dbReference type="InterPro" id="IPR042241">
    <property type="entry name" value="GCP_C_sf"/>
</dbReference>
<evidence type="ECO:0000256" key="3">
    <source>
        <dbReference type="ARBA" id="ARBA00022490"/>
    </source>
</evidence>
<dbReference type="Pfam" id="PF17681">
    <property type="entry name" value="GCP_N_terminal"/>
    <property type="match status" value="1"/>
</dbReference>
<feature type="domain" description="Gamma tubulin complex component protein N-terminal" evidence="9">
    <location>
        <begin position="2"/>
        <end position="310"/>
    </location>
</feature>
<name>A0A9P4IPT5_9PEZI</name>
<dbReference type="GO" id="GO:0051011">
    <property type="term" value="F:microtubule minus-end binding"/>
    <property type="evidence" value="ECO:0007669"/>
    <property type="project" value="TreeGrafter"/>
</dbReference>
<evidence type="ECO:0000256" key="5">
    <source>
        <dbReference type="ARBA" id="ARBA00023212"/>
    </source>
</evidence>
<evidence type="ECO:0000256" key="6">
    <source>
        <dbReference type="RuleBase" id="RU363050"/>
    </source>
</evidence>
<dbReference type="Proteomes" id="UP000799772">
    <property type="component" value="Unassembled WGS sequence"/>
</dbReference>
<sequence>MLHEILLSLSGHPSPLFGDDGKTGAVTADDFPLVSPPEAALLSSVGSLSRRHRELRAHASRISSSHPSTICRAIASSIISTHLARFKSKVLDVEQSILKRDASTVAAYDIVPLSGIVGEFEGWKRRMDWYWGISCLIHPLSLVQSKQLCCGADIINTLRTESQTGYPDIEQAALELSKVAESAWLRQLSSWVLYGRLPTFGKDDFFIRQQSHQHGSDSEFVCDSNLMPNFVSPDTAASILFIGKSLNQIRSRGLVNNDHTPEGTVASEMELLPIHLKYLSELTFPLTSASLSAAISSIRMSLSRNTLQRLLPLSKIVEVLCVFQEFFLLGRGEFATSLVTEADERLSSRNQSGSGGDGLRGLILKDPELAIILNRSFATLSALVIEDDEDSDSDSTLELARSLIRFNVSKPSKSSIAAFHDILLPVPTSLTLLTPSPLDLFLSPADLSAYSDIHAYLLSIRRAHLHLTSVWRLTSMRRDHPAPAGPPISASKHGAEILRQRRARKNKREKDMRKVWATSSKAVFFLCELVSYLEGVVVKDAWAYLLSSITRKPQERPSSSSSMEAGRDFLNSSTRTTSRPEKSFPYSPRTGDLAPGAADPTAEENMPHDPTALASLHSAFLTSLTYALLLSNAPFTKELRHLLSNVEHFVAQIKRLQAAQSNLDLEEDEGVVDALNDWRTEEITVSREVDRARKKVDEGCRACVDVLGQVDNDGSRAGLLGEKVQGAGVDRLLMKLEFGSENGYEGDGDDSP</sequence>
<evidence type="ECO:0000256" key="2">
    <source>
        <dbReference type="ARBA" id="ARBA00010337"/>
    </source>
</evidence>
<dbReference type="Gene3D" id="1.20.120.1900">
    <property type="entry name" value="Gamma-tubulin complex, C-terminal domain"/>
    <property type="match status" value="1"/>
</dbReference>
<keyword evidence="3 6" id="KW-0963">Cytoplasm</keyword>
<dbReference type="GO" id="GO:0031122">
    <property type="term" value="P:cytoplasmic microtubule organization"/>
    <property type="evidence" value="ECO:0007669"/>
    <property type="project" value="TreeGrafter"/>
</dbReference>
<comment type="caution">
    <text evidence="10">The sequence shown here is derived from an EMBL/GenBank/DDBJ whole genome shotgun (WGS) entry which is preliminary data.</text>
</comment>
<keyword evidence="11" id="KW-1185">Reference proteome</keyword>
<dbReference type="AlphaFoldDB" id="A0A9P4IPT5"/>
<dbReference type="InterPro" id="IPR041470">
    <property type="entry name" value="GCP_N"/>
</dbReference>
<evidence type="ECO:0000256" key="7">
    <source>
        <dbReference type="SAM" id="MobiDB-lite"/>
    </source>
</evidence>
<dbReference type="InterPro" id="IPR007259">
    <property type="entry name" value="GCP"/>
</dbReference>
<dbReference type="GO" id="GO:0000278">
    <property type="term" value="P:mitotic cell cycle"/>
    <property type="evidence" value="ECO:0007669"/>
    <property type="project" value="TreeGrafter"/>
</dbReference>
<dbReference type="GO" id="GO:0044732">
    <property type="term" value="C:mitotic spindle pole body"/>
    <property type="evidence" value="ECO:0007669"/>
    <property type="project" value="TreeGrafter"/>
</dbReference>
<gene>
    <name evidence="10" type="ORF">NA57DRAFT_63822</name>
</gene>
<keyword evidence="5 6" id="KW-0206">Cytoskeleton</keyword>
<dbReference type="Pfam" id="PF04130">
    <property type="entry name" value="GCP_C_terminal"/>
    <property type="match status" value="1"/>
</dbReference>
<dbReference type="EMBL" id="ML978122">
    <property type="protein sequence ID" value="KAF2103170.1"/>
    <property type="molecule type" value="Genomic_DNA"/>
</dbReference>
<comment type="similarity">
    <text evidence="2 6">Belongs to the TUBGCP family.</text>
</comment>
<feature type="domain" description="Gamma tubulin complex component C-terminal" evidence="8">
    <location>
        <begin position="320"/>
        <end position="738"/>
    </location>
</feature>
<dbReference type="PANTHER" id="PTHR19302:SF27">
    <property type="entry name" value="GAMMA-TUBULIN COMPLEX COMPONENT 4"/>
    <property type="match status" value="1"/>
</dbReference>
<dbReference type="GO" id="GO:0000922">
    <property type="term" value="C:spindle pole"/>
    <property type="evidence" value="ECO:0007669"/>
    <property type="project" value="InterPro"/>
</dbReference>
<dbReference type="GO" id="GO:0007020">
    <property type="term" value="P:microtubule nucleation"/>
    <property type="evidence" value="ECO:0007669"/>
    <property type="project" value="InterPro"/>
</dbReference>
<feature type="region of interest" description="Disordered" evidence="7">
    <location>
        <begin position="553"/>
        <end position="607"/>
    </location>
</feature>
<dbReference type="OrthoDB" id="78652at2759"/>
<protein>
    <recommendedName>
        <fullName evidence="6">Spindle pole body component</fullName>
    </recommendedName>
</protein>
<evidence type="ECO:0000256" key="1">
    <source>
        <dbReference type="ARBA" id="ARBA00004267"/>
    </source>
</evidence>
<evidence type="ECO:0000256" key="4">
    <source>
        <dbReference type="ARBA" id="ARBA00022701"/>
    </source>
</evidence>
<evidence type="ECO:0000313" key="10">
    <source>
        <dbReference type="EMBL" id="KAF2103170.1"/>
    </source>
</evidence>
<dbReference type="GO" id="GO:0051321">
    <property type="term" value="P:meiotic cell cycle"/>
    <property type="evidence" value="ECO:0007669"/>
    <property type="project" value="TreeGrafter"/>
</dbReference>
<dbReference type="InterPro" id="IPR040457">
    <property type="entry name" value="GCP_C"/>
</dbReference>
<organism evidence="10 11">
    <name type="scientific">Rhizodiscina lignyota</name>
    <dbReference type="NCBI Taxonomy" id="1504668"/>
    <lineage>
        <taxon>Eukaryota</taxon>
        <taxon>Fungi</taxon>
        <taxon>Dikarya</taxon>
        <taxon>Ascomycota</taxon>
        <taxon>Pezizomycotina</taxon>
        <taxon>Dothideomycetes</taxon>
        <taxon>Pleosporomycetidae</taxon>
        <taxon>Aulographales</taxon>
        <taxon>Rhizodiscinaceae</taxon>
        <taxon>Rhizodiscina</taxon>
    </lineage>
</organism>
<evidence type="ECO:0000259" key="9">
    <source>
        <dbReference type="Pfam" id="PF17681"/>
    </source>
</evidence>
<accession>A0A9P4IPT5</accession>
<feature type="compositionally biased region" description="Polar residues" evidence="7">
    <location>
        <begin position="553"/>
        <end position="563"/>
    </location>
</feature>
<evidence type="ECO:0000313" key="11">
    <source>
        <dbReference type="Proteomes" id="UP000799772"/>
    </source>
</evidence>
<comment type="subcellular location">
    <subcellularLocation>
        <location evidence="1 6">Cytoplasm</location>
        <location evidence="1 6">Cytoskeleton</location>
        <location evidence="1 6">Microtubule organizing center</location>
    </subcellularLocation>
</comment>
<evidence type="ECO:0000259" key="8">
    <source>
        <dbReference type="Pfam" id="PF04130"/>
    </source>
</evidence>
<reference evidence="10" key="1">
    <citation type="journal article" date="2020" name="Stud. Mycol.">
        <title>101 Dothideomycetes genomes: a test case for predicting lifestyles and emergence of pathogens.</title>
        <authorList>
            <person name="Haridas S."/>
            <person name="Albert R."/>
            <person name="Binder M."/>
            <person name="Bloem J."/>
            <person name="Labutti K."/>
            <person name="Salamov A."/>
            <person name="Andreopoulos B."/>
            <person name="Baker S."/>
            <person name="Barry K."/>
            <person name="Bills G."/>
            <person name="Bluhm B."/>
            <person name="Cannon C."/>
            <person name="Castanera R."/>
            <person name="Culley D."/>
            <person name="Daum C."/>
            <person name="Ezra D."/>
            <person name="Gonzalez J."/>
            <person name="Henrissat B."/>
            <person name="Kuo A."/>
            <person name="Liang C."/>
            <person name="Lipzen A."/>
            <person name="Lutzoni F."/>
            <person name="Magnuson J."/>
            <person name="Mondo S."/>
            <person name="Nolan M."/>
            <person name="Ohm R."/>
            <person name="Pangilinan J."/>
            <person name="Park H.-J."/>
            <person name="Ramirez L."/>
            <person name="Alfaro M."/>
            <person name="Sun H."/>
            <person name="Tritt A."/>
            <person name="Yoshinaga Y."/>
            <person name="Zwiers L.-H."/>
            <person name="Turgeon B."/>
            <person name="Goodwin S."/>
            <person name="Spatafora J."/>
            <person name="Crous P."/>
            <person name="Grigoriev I."/>
        </authorList>
    </citation>
    <scope>NUCLEOTIDE SEQUENCE</scope>
    <source>
        <strain evidence="10">CBS 133067</strain>
    </source>
</reference>
<dbReference type="GO" id="GO:0051225">
    <property type="term" value="P:spindle assembly"/>
    <property type="evidence" value="ECO:0007669"/>
    <property type="project" value="TreeGrafter"/>
</dbReference>
<dbReference type="PANTHER" id="PTHR19302">
    <property type="entry name" value="GAMMA TUBULIN COMPLEX PROTEIN"/>
    <property type="match status" value="1"/>
</dbReference>
<keyword evidence="4 6" id="KW-0493">Microtubule</keyword>
<dbReference type="GO" id="GO:0000930">
    <property type="term" value="C:gamma-tubulin complex"/>
    <property type="evidence" value="ECO:0007669"/>
    <property type="project" value="TreeGrafter"/>
</dbReference>